<dbReference type="OrthoDB" id="9768177at2"/>
<dbReference type="NCBIfam" id="TIGR04056">
    <property type="entry name" value="OMP_RagA_SusC"/>
    <property type="match status" value="1"/>
</dbReference>
<dbReference type="AlphaFoldDB" id="A0A5S5CVD6"/>
<dbReference type="GO" id="GO:0009279">
    <property type="term" value="C:cell outer membrane"/>
    <property type="evidence" value="ECO:0007669"/>
    <property type="project" value="UniProtKB-SubCell"/>
</dbReference>
<evidence type="ECO:0000313" key="11">
    <source>
        <dbReference type="Proteomes" id="UP000325105"/>
    </source>
</evidence>
<dbReference type="Pfam" id="PF07715">
    <property type="entry name" value="Plug"/>
    <property type="match status" value="1"/>
</dbReference>
<gene>
    <name evidence="10" type="ORF">BC792_1342</name>
</gene>
<evidence type="ECO:0000256" key="3">
    <source>
        <dbReference type="ARBA" id="ARBA00022452"/>
    </source>
</evidence>
<evidence type="ECO:0000256" key="7">
    <source>
        <dbReference type="PROSITE-ProRule" id="PRU01360"/>
    </source>
</evidence>
<proteinExistence type="inferred from homology"/>
<dbReference type="InterPro" id="IPR036942">
    <property type="entry name" value="Beta-barrel_TonB_sf"/>
</dbReference>
<keyword evidence="2 7" id="KW-0813">Transport</keyword>
<dbReference type="Gene3D" id="2.170.130.10">
    <property type="entry name" value="TonB-dependent receptor, plug domain"/>
    <property type="match status" value="1"/>
</dbReference>
<dbReference type="PROSITE" id="PS52016">
    <property type="entry name" value="TONB_DEPENDENT_REC_3"/>
    <property type="match status" value="1"/>
</dbReference>
<dbReference type="EMBL" id="VNHX01000034">
    <property type="protein sequence ID" value="TYP87750.1"/>
    <property type="molecule type" value="Genomic_DNA"/>
</dbReference>
<dbReference type="InterPro" id="IPR039426">
    <property type="entry name" value="TonB-dep_rcpt-like"/>
</dbReference>
<dbReference type="InterPro" id="IPR023996">
    <property type="entry name" value="TonB-dep_OMP_SusC/RagA"/>
</dbReference>
<dbReference type="Gene3D" id="2.40.170.20">
    <property type="entry name" value="TonB-dependent receptor, beta-barrel domain"/>
    <property type="match status" value="1"/>
</dbReference>
<keyword evidence="6 7" id="KW-0998">Cell outer membrane</keyword>
<keyword evidence="3 7" id="KW-1134">Transmembrane beta strand</keyword>
<reference evidence="10 11" key="1">
    <citation type="submission" date="2019-07" db="EMBL/GenBank/DDBJ databases">
        <title>Genomic Encyclopedia of Archaeal and Bacterial Type Strains, Phase II (KMG-II): from individual species to whole genera.</title>
        <authorList>
            <person name="Goeker M."/>
        </authorList>
    </citation>
    <scope>NUCLEOTIDE SEQUENCE [LARGE SCALE GENOMIC DNA]</scope>
    <source>
        <strain evidence="10 11">DSM 18850</strain>
    </source>
</reference>
<comment type="subcellular location">
    <subcellularLocation>
        <location evidence="1 7">Cell outer membrane</location>
        <topology evidence="1 7">Multi-pass membrane protein</topology>
    </subcellularLocation>
</comment>
<feature type="coiled-coil region" evidence="8">
    <location>
        <begin position="320"/>
        <end position="347"/>
    </location>
</feature>
<evidence type="ECO:0000259" key="9">
    <source>
        <dbReference type="Pfam" id="PF07715"/>
    </source>
</evidence>
<evidence type="ECO:0000256" key="8">
    <source>
        <dbReference type="SAM" id="Coils"/>
    </source>
</evidence>
<keyword evidence="4 7" id="KW-0812">Transmembrane</keyword>
<comment type="similarity">
    <text evidence="7">Belongs to the TonB-dependent receptor family.</text>
</comment>
<comment type="caution">
    <text evidence="10">The sequence shown here is derived from an EMBL/GenBank/DDBJ whole genome shotgun (WGS) entry which is preliminary data.</text>
</comment>
<dbReference type="RefSeq" id="WP_148910312.1">
    <property type="nucleotide sequence ID" value="NZ_VNHX01000034.1"/>
</dbReference>
<dbReference type="InterPro" id="IPR037066">
    <property type="entry name" value="Plug_dom_sf"/>
</dbReference>
<dbReference type="SUPFAM" id="SSF56935">
    <property type="entry name" value="Porins"/>
    <property type="match status" value="1"/>
</dbReference>
<dbReference type="InterPro" id="IPR008969">
    <property type="entry name" value="CarboxyPept-like_regulatory"/>
</dbReference>
<dbReference type="InterPro" id="IPR012910">
    <property type="entry name" value="Plug_dom"/>
</dbReference>
<evidence type="ECO:0000256" key="5">
    <source>
        <dbReference type="ARBA" id="ARBA00023136"/>
    </source>
</evidence>
<keyword evidence="8" id="KW-0175">Coiled coil</keyword>
<evidence type="ECO:0000256" key="4">
    <source>
        <dbReference type="ARBA" id="ARBA00022692"/>
    </source>
</evidence>
<protein>
    <submittedName>
        <fullName evidence="10">TonB-linked SusC/RagA family outer membrane protein</fullName>
    </submittedName>
</protein>
<dbReference type="Gene3D" id="2.60.40.1120">
    <property type="entry name" value="Carboxypeptidase-like, regulatory domain"/>
    <property type="match status" value="1"/>
</dbReference>
<dbReference type="Pfam" id="PF13715">
    <property type="entry name" value="CarbopepD_reg_2"/>
    <property type="match status" value="1"/>
</dbReference>
<keyword evidence="11" id="KW-1185">Reference proteome</keyword>
<sequence length="1088" mass="122579">MKHLFTVHRSRRGWPFALLFNILLAISLLLPTLLYAQPQNKILHGVVRSANDSSLIAGASVSIQNEKGTAITDRYGRFSVPVGKEQGILVVSYVGYEQKKTAYTYSTDLLEIALAPADNTLEQVEVVSTGYNTVPKERATGAFEVIGKNVMNQSFSPDMLERLEGATGAIAFDRRTAGFTENANERLSLRLRGLSTIMSDSQPLVIVNNFPFEGNLADINPNDIERIVLLKDAASAAIWGAKSGNGVLVIQLKEAATDGKSSVDFTWSGRIGERPNLMDSRRFVSSSEFIALERNLFERGYYRDAPTIVVSPVVHMLFQQQRGEIAVDELERRLAALEKNDIRREAADHLYRPSFNNSLNLSVRQGGSNHAYMASLGYDAQNATTVGDNEKRLTLRIDNSVKITPRLDAKLALDYVHRNTGDNGVSMYDQSGMVPSGKIAIYPYASLFTDDGSETGIAKGLSYSYVESFQQETGRDWMFRPLQELALRNNVSASTGIRLFSTMGYKILENVKASVHYNYNFNGANTTEIYAKDSYFTRNLVNRFMQSDGKTVVPDGDIRQFRPNSQRRHALRAQVDYTDTYYDRLHLSGLAGAEVSQLTELYEPMQIIYGFDEDTYVGTAILDYERFFPIRPQGSQRIPSPGARVTQRRDRFVSYYGLASLDWDRKYILSGSLRWDASNLFGVKTNQKGVPLWSLGASWLLSNERFMSGSPFDLLKLRATIGENGNVNKNATAYPTGTFATNTITRLPEALLRTAGNPQLKWERVRSYNLGLDFGLFNNKIKGSLEWYQKNSYDLIGYHNADPTTGLNPTSGGVRELVNYGKFRTKGIDIVLGGQNRLFHSLQWSADLRVSRSANRVLDYEVTPLTIDEYFQYIVPAVAGRSRDIMYAFPWYGLDPQTGSPLIMVDGQLGTTYGTNVSNFDVENLVHVGNSVPLWNGTFRNGFAWRDFSLNILLLWKGGFVFRRPSVDYASLFESWGMHEDYMNRWRKPGDENYTSVPSLPEELDRNRASYYRNSEVLIEPGDHIRLQNINLGYRLGLKSTKIRVDVQLIAENLGILWRKNKVGLDPDYFLQHYLPSRSFSLGLRTQF</sequence>
<organism evidence="10 11">
    <name type="scientific">Sphingobacterium allocomposti</name>
    <dbReference type="NCBI Taxonomy" id="415956"/>
    <lineage>
        <taxon>Bacteria</taxon>
        <taxon>Pseudomonadati</taxon>
        <taxon>Bacteroidota</taxon>
        <taxon>Sphingobacteriia</taxon>
        <taxon>Sphingobacteriales</taxon>
        <taxon>Sphingobacteriaceae</taxon>
        <taxon>Sphingobacterium</taxon>
    </lineage>
</organism>
<evidence type="ECO:0000313" key="10">
    <source>
        <dbReference type="EMBL" id="TYP87750.1"/>
    </source>
</evidence>
<evidence type="ECO:0000256" key="6">
    <source>
        <dbReference type="ARBA" id="ARBA00023237"/>
    </source>
</evidence>
<keyword evidence="5 7" id="KW-0472">Membrane</keyword>
<dbReference type="SUPFAM" id="SSF49464">
    <property type="entry name" value="Carboxypeptidase regulatory domain-like"/>
    <property type="match status" value="1"/>
</dbReference>
<dbReference type="Proteomes" id="UP000325105">
    <property type="component" value="Unassembled WGS sequence"/>
</dbReference>
<evidence type="ECO:0000256" key="1">
    <source>
        <dbReference type="ARBA" id="ARBA00004571"/>
    </source>
</evidence>
<accession>A0A5S5CVD6</accession>
<feature type="domain" description="TonB-dependent receptor plug" evidence="9">
    <location>
        <begin position="136"/>
        <end position="247"/>
    </location>
</feature>
<evidence type="ECO:0000256" key="2">
    <source>
        <dbReference type="ARBA" id="ARBA00022448"/>
    </source>
</evidence>
<name>A0A5S5CVD6_9SPHI</name>